<accession>A0AAV5WHE7</accession>
<feature type="transmembrane region" description="Helical" evidence="1">
    <location>
        <begin position="18"/>
        <end position="39"/>
    </location>
</feature>
<sequence>MPPPSLCDIVAELQDSLLYSALIFLKCIICALGGILTAVQWKRRGVGWLVNANSMAFFTFYYATITAMG</sequence>
<keyword evidence="1" id="KW-0812">Transmembrane</keyword>
<dbReference type="EMBL" id="BTSY01000005">
    <property type="protein sequence ID" value="GMT30083.1"/>
    <property type="molecule type" value="Genomic_DNA"/>
</dbReference>
<protein>
    <submittedName>
        <fullName evidence="2">Uncharacterized protein</fullName>
    </submittedName>
</protein>
<proteinExistence type="predicted"/>
<dbReference type="Proteomes" id="UP001432322">
    <property type="component" value="Unassembled WGS sequence"/>
</dbReference>
<reference evidence="2" key="1">
    <citation type="submission" date="2023-10" db="EMBL/GenBank/DDBJ databases">
        <title>Genome assembly of Pristionchus species.</title>
        <authorList>
            <person name="Yoshida K."/>
            <person name="Sommer R.J."/>
        </authorList>
    </citation>
    <scope>NUCLEOTIDE SEQUENCE</scope>
    <source>
        <strain evidence="2">RS5133</strain>
    </source>
</reference>
<comment type="caution">
    <text evidence="2">The sequence shown here is derived from an EMBL/GenBank/DDBJ whole genome shotgun (WGS) entry which is preliminary data.</text>
</comment>
<gene>
    <name evidence="2" type="ORF">PFISCL1PPCAC_21380</name>
</gene>
<evidence type="ECO:0000256" key="1">
    <source>
        <dbReference type="SAM" id="Phobius"/>
    </source>
</evidence>
<name>A0AAV5WHE7_9BILA</name>
<feature type="transmembrane region" description="Helical" evidence="1">
    <location>
        <begin position="46"/>
        <end position="65"/>
    </location>
</feature>
<keyword evidence="1" id="KW-1133">Transmembrane helix</keyword>
<evidence type="ECO:0000313" key="2">
    <source>
        <dbReference type="EMBL" id="GMT30083.1"/>
    </source>
</evidence>
<feature type="non-terminal residue" evidence="2">
    <location>
        <position position="69"/>
    </location>
</feature>
<organism evidence="2 3">
    <name type="scientific">Pristionchus fissidentatus</name>
    <dbReference type="NCBI Taxonomy" id="1538716"/>
    <lineage>
        <taxon>Eukaryota</taxon>
        <taxon>Metazoa</taxon>
        <taxon>Ecdysozoa</taxon>
        <taxon>Nematoda</taxon>
        <taxon>Chromadorea</taxon>
        <taxon>Rhabditida</taxon>
        <taxon>Rhabditina</taxon>
        <taxon>Diplogasteromorpha</taxon>
        <taxon>Diplogasteroidea</taxon>
        <taxon>Neodiplogasteridae</taxon>
        <taxon>Pristionchus</taxon>
    </lineage>
</organism>
<dbReference type="AlphaFoldDB" id="A0AAV5WHE7"/>
<keyword evidence="1" id="KW-0472">Membrane</keyword>
<evidence type="ECO:0000313" key="3">
    <source>
        <dbReference type="Proteomes" id="UP001432322"/>
    </source>
</evidence>
<keyword evidence="3" id="KW-1185">Reference proteome</keyword>